<comment type="caution">
    <text evidence="1">The sequence shown here is derived from an EMBL/GenBank/DDBJ whole genome shotgun (WGS) entry which is preliminary data.</text>
</comment>
<dbReference type="Proteomes" id="UP000004477">
    <property type="component" value="Unassembled WGS sequence"/>
</dbReference>
<name>D1P9C1_9BACT</name>
<evidence type="ECO:0000313" key="1">
    <source>
        <dbReference type="EMBL" id="EFB36763.1"/>
    </source>
</evidence>
<gene>
    <name evidence="1" type="ORF">PREVCOP_03814</name>
</gene>
<dbReference type="EMBL" id="ACBX02000004">
    <property type="protein sequence ID" value="EFB36763.1"/>
    <property type="molecule type" value="Genomic_DNA"/>
</dbReference>
<dbReference type="AlphaFoldDB" id="D1P9C1"/>
<reference evidence="1" key="1">
    <citation type="submission" date="2009-11" db="EMBL/GenBank/DDBJ databases">
        <authorList>
            <person name="Weinstock G."/>
            <person name="Sodergren E."/>
            <person name="Clifton S."/>
            <person name="Fulton L."/>
            <person name="Fulton B."/>
            <person name="Courtney L."/>
            <person name="Fronick C."/>
            <person name="Harrison M."/>
            <person name="Strong C."/>
            <person name="Farmer C."/>
            <person name="Delahaunty K."/>
            <person name="Markovic C."/>
            <person name="Hall O."/>
            <person name="Minx P."/>
            <person name="Tomlinson C."/>
            <person name="Mitreva M."/>
            <person name="Nelson J."/>
            <person name="Hou S."/>
            <person name="Wollam A."/>
            <person name="Pepin K.H."/>
            <person name="Johnson M."/>
            <person name="Bhonagiri V."/>
            <person name="Nash W.E."/>
            <person name="Warren W."/>
            <person name="Chinwalla A."/>
            <person name="Mardis E.R."/>
            <person name="Wilson R.K."/>
        </authorList>
    </citation>
    <scope>NUCLEOTIDE SEQUENCE [LARGE SCALE GENOMIC DNA]</scope>
    <source>
        <strain evidence="1">DSM 18205</strain>
    </source>
</reference>
<proteinExistence type="predicted"/>
<dbReference type="PaxDb" id="537011-PREVCOP_03814"/>
<dbReference type="HOGENOM" id="CLU_3121142_0_0_10"/>
<keyword evidence="2" id="KW-1185">Reference proteome</keyword>
<evidence type="ECO:0000313" key="2">
    <source>
        <dbReference type="Proteomes" id="UP000004477"/>
    </source>
</evidence>
<accession>D1P9C1</accession>
<protein>
    <submittedName>
        <fullName evidence="1">Uncharacterized protein</fullName>
    </submittedName>
</protein>
<organism evidence="1 2">
    <name type="scientific">Segatella copri DSM 18205</name>
    <dbReference type="NCBI Taxonomy" id="537011"/>
    <lineage>
        <taxon>Bacteria</taxon>
        <taxon>Pseudomonadati</taxon>
        <taxon>Bacteroidota</taxon>
        <taxon>Bacteroidia</taxon>
        <taxon>Bacteroidales</taxon>
        <taxon>Prevotellaceae</taxon>
        <taxon>Segatella</taxon>
    </lineage>
</organism>
<sequence>MVGFYPAFPRHVRADASIWLKRKSWILPARKLQLFNIISVLCGARCYDTR</sequence>